<evidence type="ECO:0000256" key="1">
    <source>
        <dbReference type="SAM" id="Phobius"/>
    </source>
</evidence>
<accession>A0A1L3FKF2</accession>
<feature type="transmembrane region" description="Helical" evidence="1">
    <location>
        <begin position="40"/>
        <end position="73"/>
    </location>
</feature>
<organism evidence="2 3">
    <name type="scientific">Bradyrhizobium japonicum</name>
    <dbReference type="NCBI Taxonomy" id="375"/>
    <lineage>
        <taxon>Bacteria</taxon>
        <taxon>Pseudomonadati</taxon>
        <taxon>Pseudomonadota</taxon>
        <taxon>Alphaproteobacteria</taxon>
        <taxon>Hyphomicrobiales</taxon>
        <taxon>Nitrobacteraceae</taxon>
        <taxon>Bradyrhizobium</taxon>
    </lineage>
</organism>
<protein>
    <recommendedName>
        <fullName evidence="4">Tryptophan synthase subunit beta</fullName>
    </recommendedName>
</protein>
<keyword evidence="1" id="KW-1133">Transmembrane helix</keyword>
<dbReference type="AlphaFoldDB" id="A0A1L3FKF2"/>
<evidence type="ECO:0000313" key="2">
    <source>
        <dbReference type="EMBL" id="APG13827.1"/>
    </source>
</evidence>
<evidence type="ECO:0000313" key="3">
    <source>
        <dbReference type="Proteomes" id="UP000181962"/>
    </source>
</evidence>
<proteinExistence type="predicted"/>
<reference evidence="2 3" key="1">
    <citation type="submission" date="2016-11" db="EMBL/GenBank/DDBJ databases">
        <title>Complete Genome Sequence of Bradyrhizobium sp. strain J5, an isolated from soybean nodule in Hokkaido.</title>
        <authorList>
            <person name="Kanehara K."/>
        </authorList>
    </citation>
    <scope>NUCLEOTIDE SEQUENCE [LARGE SCALE GENOMIC DNA]</scope>
    <source>
        <strain evidence="2 3">J5</strain>
    </source>
</reference>
<name>A0A1L3FKF2_BRAJP</name>
<sequence>MIELMASVKAELDRYFELFRRRVPTKVSAFILWLREPSSFWVRVVVAGLLILGGVFSFLPIFGLWMLPLGLLLIAQDIPILQKPLLMALRWIEAKWEQLRALFKKKPSS</sequence>
<gene>
    <name evidence="2" type="ORF">BKD09_36310</name>
</gene>
<keyword evidence="1" id="KW-0472">Membrane</keyword>
<evidence type="ECO:0008006" key="4">
    <source>
        <dbReference type="Google" id="ProtNLM"/>
    </source>
</evidence>
<dbReference type="Proteomes" id="UP000181962">
    <property type="component" value="Chromosome"/>
</dbReference>
<dbReference type="EMBL" id="CP017637">
    <property type="protein sequence ID" value="APG13827.1"/>
    <property type="molecule type" value="Genomic_DNA"/>
</dbReference>
<keyword evidence="1" id="KW-0812">Transmembrane</keyword>